<evidence type="ECO:0000259" key="2">
    <source>
        <dbReference type="SMART" id="SM00587"/>
    </source>
</evidence>
<dbReference type="SMART" id="SM00587">
    <property type="entry name" value="CHK"/>
    <property type="match status" value="1"/>
</dbReference>
<feature type="region of interest" description="Disordered" evidence="1">
    <location>
        <begin position="1"/>
        <end position="22"/>
    </location>
</feature>
<name>A0A7S2UTP8_9STRA</name>
<dbReference type="PANTHER" id="PTHR11012:SF30">
    <property type="entry name" value="PROTEIN KINASE-LIKE DOMAIN-CONTAINING"/>
    <property type="match status" value="1"/>
</dbReference>
<feature type="compositionally biased region" description="Basic residues" evidence="1">
    <location>
        <begin position="1"/>
        <end position="11"/>
    </location>
</feature>
<dbReference type="InterPro" id="IPR011009">
    <property type="entry name" value="Kinase-like_dom_sf"/>
</dbReference>
<gene>
    <name evidence="3" type="ORF">FJAP1339_LOCUS1511</name>
</gene>
<dbReference type="InterPro" id="IPR004119">
    <property type="entry name" value="EcKL"/>
</dbReference>
<organism evidence="3">
    <name type="scientific">Fibrocapsa japonica</name>
    <dbReference type="NCBI Taxonomy" id="94617"/>
    <lineage>
        <taxon>Eukaryota</taxon>
        <taxon>Sar</taxon>
        <taxon>Stramenopiles</taxon>
        <taxon>Ochrophyta</taxon>
        <taxon>Raphidophyceae</taxon>
        <taxon>Chattonellales</taxon>
        <taxon>Chattonellaceae</taxon>
        <taxon>Fibrocapsa</taxon>
    </lineage>
</organism>
<evidence type="ECO:0000256" key="1">
    <source>
        <dbReference type="SAM" id="MobiDB-lite"/>
    </source>
</evidence>
<accession>A0A7S2UTP8</accession>
<dbReference type="EMBL" id="HBHR01003282">
    <property type="protein sequence ID" value="CAD9858992.1"/>
    <property type="molecule type" value="Transcribed_RNA"/>
</dbReference>
<feature type="domain" description="CHK kinase-like" evidence="2">
    <location>
        <begin position="133"/>
        <end position="300"/>
    </location>
</feature>
<protein>
    <recommendedName>
        <fullName evidence="2">CHK kinase-like domain-containing protein</fullName>
    </recommendedName>
</protein>
<dbReference type="AlphaFoldDB" id="A0A7S2UTP8"/>
<evidence type="ECO:0000313" key="3">
    <source>
        <dbReference type="EMBL" id="CAD9858992.1"/>
    </source>
</evidence>
<dbReference type="SUPFAM" id="SSF56112">
    <property type="entry name" value="Protein kinase-like (PK-like)"/>
    <property type="match status" value="1"/>
</dbReference>
<sequence>MVKRGGKKSKNERKDDDEVSTEMLSSALGEEVASIQERRIQSLWAGYGTISRLHLSPSGGTVIVKRVMPPRGEDGVSHQRKLHSYQVEAEFYRSVAPRFLEAVRAESGHQGGPLFAGVPTPHHVSSDSDRFVFVLSDLEPLYPEDGGLSKTQTWTALKWLAAFHACFWEADEAGLWAEGSYWHFETRQDEWHSMGRSWARLHDAAPGLDRRIQGLDRGGGANRSRRNRTLVHGDPKSANIMCTQDGNSCGMYDFQYCGGGFGSRDLVYMLVSSCPSRTLDTSFNEMLQFYHDELCQRLPAAKAADFPLAELEMQFDLCLLDYVRFMAGWGMWGNTSWANRRADQILTKIDGGKAMSPDEYTEAIYQLYPLNGLAG</sequence>
<dbReference type="PANTHER" id="PTHR11012">
    <property type="entry name" value="PROTEIN KINASE-LIKE DOMAIN-CONTAINING"/>
    <property type="match status" value="1"/>
</dbReference>
<dbReference type="Gene3D" id="3.90.1200.10">
    <property type="match status" value="1"/>
</dbReference>
<dbReference type="Pfam" id="PF02958">
    <property type="entry name" value="EcKL"/>
    <property type="match status" value="2"/>
</dbReference>
<dbReference type="InterPro" id="IPR015897">
    <property type="entry name" value="CHK_kinase-like"/>
</dbReference>
<reference evidence="3" key="1">
    <citation type="submission" date="2021-01" db="EMBL/GenBank/DDBJ databases">
        <authorList>
            <person name="Corre E."/>
            <person name="Pelletier E."/>
            <person name="Niang G."/>
            <person name="Scheremetjew M."/>
            <person name="Finn R."/>
            <person name="Kale V."/>
            <person name="Holt S."/>
            <person name="Cochrane G."/>
            <person name="Meng A."/>
            <person name="Brown T."/>
            <person name="Cohen L."/>
        </authorList>
    </citation>
    <scope>NUCLEOTIDE SEQUENCE</scope>
    <source>
        <strain evidence="3">CCMP1661</strain>
    </source>
</reference>
<proteinExistence type="predicted"/>